<protein>
    <recommendedName>
        <fullName evidence="2">SHSP domain-containing protein</fullName>
    </recommendedName>
</protein>
<evidence type="ECO:0000313" key="4">
    <source>
        <dbReference type="Proteomes" id="UP000030689"/>
    </source>
</evidence>
<dbReference type="KEGG" id="eus:EUTSA_v10026050mg"/>
<name>V4P840_EUTSA</name>
<dbReference type="CDD" id="cd00298">
    <property type="entry name" value="ACD_sHsps_p23-like"/>
    <property type="match status" value="1"/>
</dbReference>
<dbReference type="AlphaFoldDB" id="V4P840"/>
<comment type="similarity">
    <text evidence="1">Belongs to the small heat shock protein (HSP20) family.</text>
</comment>
<evidence type="ECO:0000313" key="3">
    <source>
        <dbReference type="EMBL" id="ESQ55786.1"/>
    </source>
</evidence>
<sequence>MSWVYGVDHDGAEGYYATNNEFLVSGSKGFTEMKMLENEESFLRIDLPGVPKEGLTVSLDPSKRFVLVTGEAPKFQHDSSDRKYGIFPGITCDCCELSGFTTDLRDGVLRLILSKINHMPQRTLLLLLLYLRSKGPHKFPHGSDPNDPVYTGPVLESHPCVFQGSGLAYESKQLQNGSLYVRVDMPGHPKERFTVSVAYGRVSVTGEAPVVSHHDQGARFYSGDVAMLSTPVDIPSHRIQTIAKDGVLRLIIPSV</sequence>
<keyword evidence="4" id="KW-1185">Reference proteome</keyword>
<dbReference type="CDD" id="cd06464">
    <property type="entry name" value="ACD_sHsps-like"/>
    <property type="match status" value="1"/>
</dbReference>
<dbReference type="PROSITE" id="PS01031">
    <property type="entry name" value="SHSP"/>
    <property type="match status" value="1"/>
</dbReference>
<evidence type="ECO:0000256" key="1">
    <source>
        <dbReference type="PROSITE-ProRule" id="PRU00285"/>
    </source>
</evidence>
<dbReference type="Proteomes" id="UP000030689">
    <property type="component" value="Unassembled WGS sequence"/>
</dbReference>
<dbReference type="PANTHER" id="PTHR46991:SF10">
    <property type="entry name" value="HEAT SHOCK PROTEIN HSP20_ALPHA CRYSTALLIN FAMILY"/>
    <property type="match status" value="1"/>
</dbReference>
<dbReference type="InterPro" id="IPR002068">
    <property type="entry name" value="A-crystallin/Hsp20_dom"/>
</dbReference>
<dbReference type="InterPro" id="IPR008978">
    <property type="entry name" value="HSP20-like_chaperone"/>
</dbReference>
<feature type="domain" description="SHSP" evidence="2">
    <location>
        <begin position="161"/>
        <end position="255"/>
    </location>
</feature>
<dbReference type="OMA" id="IPSHRIE"/>
<reference evidence="3 4" key="1">
    <citation type="journal article" date="2013" name="Front. Plant Sci.">
        <title>The Reference Genome of the Halophytic Plant Eutrema salsugineum.</title>
        <authorList>
            <person name="Yang R."/>
            <person name="Jarvis D.E."/>
            <person name="Chen H."/>
            <person name="Beilstein M.A."/>
            <person name="Grimwood J."/>
            <person name="Jenkins J."/>
            <person name="Shu S."/>
            <person name="Prochnik S."/>
            <person name="Xin M."/>
            <person name="Ma C."/>
            <person name="Schmutz J."/>
            <person name="Wing R.A."/>
            <person name="Mitchell-Olds T."/>
            <person name="Schumaker K.S."/>
            <person name="Wang X."/>
        </authorList>
    </citation>
    <scope>NUCLEOTIDE SEQUENCE [LARGE SCALE GENOMIC DNA]</scope>
</reference>
<dbReference type="STRING" id="72664.V4P840"/>
<dbReference type="PANTHER" id="PTHR46991">
    <property type="entry name" value="23.5 KDA HEAT SHOCK PROTEIN, MITOCHONDRIAL"/>
    <property type="match status" value="1"/>
</dbReference>
<dbReference type="InterPro" id="IPR044656">
    <property type="entry name" value="HSP14.7/HSP23.5/HSP23.6-like"/>
</dbReference>
<dbReference type="Gramene" id="ESQ55786">
    <property type="protein sequence ID" value="ESQ55786"/>
    <property type="gene ID" value="EUTSA_v10026050mg"/>
</dbReference>
<evidence type="ECO:0000259" key="2">
    <source>
        <dbReference type="PROSITE" id="PS01031"/>
    </source>
</evidence>
<gene>
    <name evidence="3" type="ORF">EUTSA_v10026050mg</name>
</gene>
<accession>V4P840</accession>
<dbReference type="EMBL" id="KI517384">
    <property type="protein sequence ID" value="ESQ55786.1"/>
    <property type="molecule type" value="Genomic_DNA"/>
</dbReference>
<dbReference type="Gene3D" id="2.60.40.790">
    <property type="match status" value="1"/>
</dbReference>
<proteinExistence type="inferred from homology"/>
<organism evidence="3 4">
    <name type="scientific">Eutrema salsugineum</name>
    <name type="common">Saltwater cress</name>
    <name type="synonym">Sisymbrium salsugineum</name>
    <dbReference type="NCBI Taxonomy" id="72664"/>
    <lineage>
        <taxon>Eukaryota</taxon>
        <taxon>Viridiplantae</taxon>
        <taxon>Streptophyta</taxon>
        <taxon>Embryophyta</taxon>
        <taxon>Tracheophyta</taxon>
        <taxon>Spermatophyta</taxon>
        <taxon>Magnoliopsida</taxon>
        <taxon>eudicotyledons</taxon>
        <taxon>Gunneridae</taxon>
        <taxon>Pentapetalae</taxon>
        <taxon>rosids</taxon>
        <taxon>malvids</taxon>
        <taxon>Brassicales</taxon>
        <taxon>Brassicaceae</taxon>
        <taxon>Eutremeae</taxon>
        <taxon>Eutrema</taxon>
    </lineage>
</organism>
<dbReference type="SUPFAM" id="SSF49764">
    <property type="entry name" value="HSP20-like chaperones"/>
    <property type="match status" value="2"/>
</dbReference>